<evidence type="ECO:0000256" key="3">
    <source>
        <dbReference type="ARBA" id="ARBA00022630"/>
    </source>
</evidence>
<evidence type="ECO:0000256" key="6">
    <source>
        <dbReference type="SAM" id="SignalP"/>
    </source>
</evidence>
<dbReference type="PANTHER" id="PTHR36118:SF1">
    <property type="entry name" value="ION-TRANSLOCATING OXIDOREDUCTASE COMPLEX SUBUNIT G"/>
    <property type="match status" value="1"/>
</dbReference>
<dbReference type="EMBL" id="BGOW01000015">
    <property type="protein sequence ID" value="GBL45939.1"/>
    <property type="molecule type" value="Genomic_DNA"/>
</dbReference>
<dbReference type="Proteomes" id="UP000286806">
    <property type="component" value="Unassembled WGS sequence"/>
</dbReference>
<evidence type="ECO:0000256" key="4">
    <source>
        <dbReference type="ARBA" id="ARBA00022643"/>
    </source>
</evidence>
<keyword evidence="1" id="KW-0813">Transport</keyword>
<dbReference type="PANTHER" id="PTHR36118">
    <property type="entry name" value="ION-TRANSLOCATING OXIDOREDUCTASE COMPLEX SUBUNIT G"/>
    <property type="match status" value="1"/>
</dbReference>
<protein>
    <submittedName>
        <fullName evidence="8">Putative SIGNAL PEPTIDE protein</fullName>
    </submittedName>
</protein>
<dbReference type="SMART" id="SM00900">
    <property type="entry name" value="FMN_bind"/>
    <property type="match status" value="1"/>
</dbReference>
<feature type="signal peptide" evidence="6">
    <location>
        <begin position="1"/>
        <end position="25"/>
    </location>
</feature>
<keyword evidence="4" id="KW-0288">FMN</keyword>
<gene>
    <name evidence="8" type="ORF">SFMTTN_1750</name>
</gene>
<evidence type="ECO:0000256" key="2">
    <source>
        <dbReference type="ARBA" id="ARBA00022553"/>
    </source>
</evidence>
<evidence type="ECO:0000313" key="9">
    <source>
        <dbReference type="Proteomes" id="UP000286806"/>
    </source>
</evidence>
<dbReference type="GO" id="GO:0010181">
    <property type="term" value="F:FMN binding"/>
    <property type="evidence" value="ECO:0007669"/>
    <property type="project" value="InterPro"/>
</dbReference>
<evidence type="ECO:0000313" key="8">
    <source>
        <dbReference type="EMBL" id="GBL45939.1"/>
    </source>
</evidence>
<dbReference type="GO" id="GO:0005886">
    <property type="term" value="C:plasma membrane"/>
    <property type="evidence" value="ECO:0007669"/>
    <property type="project" value="InterPro"/>
</dbReference>
<dbReference type="OrthoDB" id="9778782at2"/>
<name>A0A401JE71_9PROT</name>
<reference evidence="8 9" key="1">
    <citation type="journal article" date="2019" name="Front. Microbiol.">
        <title>Genomes of Neutrophilic Sulfur-Oxidizing Chemolithoautotrophs Representing 9 Proteobacterial Species From 8 Genera.</title>
        <authorList>
            <person name="Watanabe T."/>
            <person name="Kojima H."/>
            <person name="Umezawa K."/>
            <person name="Hori C."/>
            <person name="Takasuka T.E."/>
            <person name="Kato Y."/>
            <person name="Fukui M."/>
        </authorList>
    </citation>
    <scope>NUCLEOTIDE SEQUENCE [LARGE SCALE GENOMIC DNA]</scope>
    <source>
        <strain evidence="8 9">TTN</strain>
    </source>
</reference>
<dbReference type="Pfam" id="PF04205">
    <property type="entry name" value="FMN_bind"/>
    <property type="match status" value="1"/>
</dbReference>
<dbReference type="GO" id="GO:0009055">
    <property type="term" value="F:electron transfer activity"/>
    <property type="evidence" value="ECO:0007669"/>
    <property type="project" value="InterPro"/>
</dbReference>
<dbReference type="GO" id="GO:0022900">
    <property type="term" value="P:electron transport chain"/>
    <property type="evidence" value="ECO:0007669"/>
    <property type="project" value="InterPro"/>
</dbReference>
<feature type="domain" description="FMN-binding" evidence="7">
    <location>
        <begin position="95"/>
        <end position="176"/>
    </location>
</feature>
<feature type="chain" id="PRO_5019062408" evidence="6">
    <location>
        <begin position="26"/>
        <end position="181"/>
    </location>
</feature>
<proteinExistence type="predicted"/>
<dbReference type="InterPro" id="IPR007329">
    <property type="entry name" value="FMN-bd"/>
</dbReference>
<evidence type="ECO:0000259" key="7">
    <source>
        <dbReference type="SMART" id="SM00900"/>
    </source>
</evidence>
<keyword evidence="6" id="KW-0732">Signal</keyword>
<dbReference type="AlphaFoldDB" id="A0A401JE71"/>
<keyword evidence="2" id="KW-0597">Phosphoprotein</keyword>
<accession>A0A401JE71</accession>
<dbReference type="RefSeq" id="WP_124704745.1">
    <property type="nucleotide sequence ID" value="NZ_BGOW01000015.1"/>
</dbReference>
<keyword evidence="3" id="KW-0285">Flavoprotein</keyword>
<organism evidence="8 9">
    <name type="scientific">Sulfuriferula multivorans</name>
    <dbReference type="NCBI Taxonomy" id="1559896"/>
    <lineage>
        <taxon>Bacteria</taxon>
        <taxon>Pseudomonadati</taxon>
        <taxon>Pseudomonadota</taxon>
        <taxon>Betaproteobacteria</taxon>
        <taxon>Nitrosomonadales</taxon>
        <taxon>Sulfuricellaceae</taxon>
        <taxon>Sulfuriferula</taxon>
    </lineage>
</organism>
<dbReference type="InterPro" id="IPR010209">
    <property type="entry name" value="Ion_transpt_RnfG/RsxG"/>
</dbReference>
<evidence type="ECO:0000256" key="1">
    <source>
        <dbReference type="ARBA" id="ARBA00022448"/>
    </source>
</evidence>
<sequence length="181" mass="19525">MSNLDRWLMIPALILPAAASAPAFAVQYLSVEQAQKVLFPGADQFEARPVALSAAQRSAIESASGVRVRTAEVAAWHAKQGGKATGWFILDEVYGKHEFITYAVAVGLDGAVKGVEILDYRETHGGEVKNPKWRAQFTGKKAGDTLKLDEDIKNISGATLSCKHLTDGVKRLLATYEAALK</sequence>
<comment type="caution">
    <text evidence="8">The sequence shown here is derived from an EMBL/GenBank/DDBJ whole genome shotgun (WGS) entry which is preliminary data.</text>
</comment>
<evidence type="ECO:0000256" key="5">
    <source>
        <dbReference type="ARBA" id="ARBA00022982"/>
    </source>
</evidence>
<keyword evidence="9" id="KW-1185">Reference proteome</keyword>
<keyword evidence="5" id="KW-0249">Electron transport</keyword>